<dbReference type="Gene3D" id="1.25.40.570">
    <property type="match status" value="1"/>
</dbReference>
<dbReference type="InterPro" id="IPR050756">
    <property type="entry name" value="CSN3"/>
</dbReference>
<keyword evidence="6" id="KW-1185">Reference proteome</keyword>
<dbReference type="SUPFAM" id="SSF46785">
    <property type="entry name" value="Winged helix' DNA-binding domain"/>
    <property type="match status" value="1"/>
</dbReference>
<evidence type="ECO:0000313" key="5">
    <source>
        <dbReference type="EMBL" id="WPK25986.1"/>
    </source>
</evidence>
<dbReference type="InterPro" id="IPR057985">
    <property type="entry name" value="TPR_PSMD3_N"/>
</dbReference>
<dbReference type="KEGG" id="asau:88174392"/>
<dbReference type="InterPro" id="IPR013586">
    <property type="entry name" value="PSMD3_C"/>
</dbReference>
<dbReference type="GO" id="GO:0030234">
    <property type="term" value="F:enzyme regulator activity"/>
    <property type="evidence" value="ECO:0007669"/>
    <property type="project" value="InterPro"/>
</dbReference>
<dbReference type="EMBL" id="CP138897">
    <property type="protein sequence ID" value="WPK25986.1"/>
    <property type="molecule type" value="Genomic_DNA"/>
</dbReference>
<evidence type="ECO:0000313" key="6">
    <source>
        <dbReference type="Proteomes" id="UP001338582"/>
    </source>
</evidence>
<reference evidence="5 6" key="1">
    <citation type="submission" date="2023-10" db="EMBL/GenBank/DDBJ databases">
        <title>Draft Genome Sequence of Candida saopaulonensis from a very Premature Infant with Sepsis.</title>
        <authorList>
            <person name="Ning Y."/>
            <person name="Dai R."/>
            <person name="Xiao M."/>
            <person name="Xu Y."/>
            <person name="Yan Q."/>
            <person name="Zhang L."/>
        </authorList>
    </citation>
    <scope>NUCLEOTIDE SEQUENCE [LARGE SCALE GENOMIC DNA]</scope>
    <source>
        <strain evidence="5 6">19XY460</strain>
    </source>
</reference>
<evidence type="ECO:0000256" key="2">
    <source>
        <dbReference type="ARBA" id="ARBA00022942"/>
    </source>
</evidence>
<accession>A0AAX4HCB1</accession>
<dbReference type="GO" id="GO:0006511">
    <property type="term" value="P:ubiquitin-dependent protein catabolic process"/>
    <property type="evidence" value="ECO:0007669"/>
    <property type="project" value="TreeGrafter"/>
</dbReference>
<dbReference type="Pfam" id="PF08375">
    <property type="entry name" value="Rpn3_C"/>
    <property type="match status" value="1"/>
</dbReference>
<dbReference type="PROSITE" id="PS50250">
    <property type="entry name" value="PCI"/>
    <property type="match status" value="1"/>
</dbReference>
<feature type="compositionally biased region" description="Polar residues" evidence="3">
    <location>
        <begin position="18"/>
        <end position="31"/>
    </location>
</feature>
<proteinExistence type="inferred from homology"/>
<dbReference type="Pfam" id="PF01399">
    <property type="entry name" value="PCI"/>
    <property type="match status" value="1"/>
</dbReference>
<keyword evidence="2" id="KW-0647">Proteasome</keyword>
<feature type="domain" description="PCI" evidence="4">
    <location>
        <begin position="251"/>
        <end position="429"/>
    </location>
</feature>
<dbReference type="GO" id="GO:0008541">
    <property type="term" value="C:proteasome regulatory particle, lid subcomplex"/>
    <property type="evidence" value="ECO:0007669"/>
    <property type="project" value="TreeGrafter"/>
</dbReference>
<gene>
    <name evidence="5" type="ORF">PUMCH_003328</name>
</gene>
<evidence type="ECO:0000256" key="1">
    <source>
        <dbReference type="ARBA" id="ARBA00007912"/>
    </source>
</evidence>
<dbReference type="AlphaFoldDB" id="A0AAX4HCB1"/>
<dbReference type="GeneID" id="88174392"/>
<dbReference type="SMART" id="SM00088">
    <property type="entry name" value="PINT"/>
    <property type="match status" value="1"/>
</dbReference>
<dbReference type="PANTHER" id="PTHR10758">
    <property type="entry name" value="26S PROTEASOME NON-ATPASE REGULATORY SUBUNIT 3/COP9 SIGNALOSOME COMPLEX SUBUNIT 3"/>
    <property type="match status" value="1"/>
</dbReference>
<evidence type="ECO:0000256" key="3">
    <source>
        <dbReference type="SAM" id="MobiDB-lite"/>
    </source>
</evidence>
<evidence type="ECO:0000259" key="4">
    <source>
        <dbReference type="PROSITE" id="PS50250"/>
    </source>
</evidence>
<dbReference type="RefSeq" id="XP_062878368.1">
    <property type="nucleotide sequence ID" value="XM_063022298.1"/>
</dbReference>
<sequence length="497" mass="55674">MSSAKDVEMLDASAPAEANTTAPDQESSPEQPQITVALELELNFASLHKAAANFDNRYITKVFRDLGSLRRKIVTDPTPLASAIVKTYGLEGAVSLRLLQFLPTESVDAAKASNGQSADNTDASLPEINAYLHLLVQLYLLDTNALSQLRDLSTMIVALLKSYNRRSLDFILAKLWFYVARSAELHEELIALRPELLSALRTATLRHDDQTTASLITLILRNYLKSHDISQAANLCEKIVFPANAGAALSARYFYYMSFINAVQLDYSTAHECAIAAVRKAPQTKWAHGFVQEATKLKIIIELLMGDIPELKVFKAANGNFEPYFQVCKAVRLGDIKLFEEVLKKYEETFVKDNLFTLVSRLRQNVIRTGIRTISLSYSKISLKDICIKLHLESEEATEYIVSKAIRDGVIEATVNHEQGYMKSKELLDVYSTKLPQEDFDLRIRFCLSLHTDSVKAMRYPSDDSKNANSDANTESFDDKMGLLQALEDGDLEDFMD</sequence>
<dbReference type="Pfam" id="PF25573">
    <property type="entry name" value="TPR_PSMD3_N"/>
    <property type="match status" value="1"/>
</dbReference>
<dbReference type="GO" id="GO:0042176">
    <property type="term" value="P:regulation of protein catabolic process"/>
    <property type="evidence" value="ECO:0007669"/>
    <property type="project" value="InterPro"/>
</dbReference>
<name>A0AAX4HCB1_9ASCO</name>
<feature type="region of interest" description="Disordered" evidence="3">
    <location>
        <begin position="1"/>
        <end position="31"/>
    </location>
</feature>
<protein>
    <recommendedName>
        <fullName evidence="4">PCI domain-containing protein</fullName>
    </recommendedName>
</protein>
<dbReference type="SMART" id="SM00753">
    <property type="entry name" value="PAM"/>
    <property type="match status" value="1"/>
</dbReference>
<dbReference type="InterPro" id="IPR000717">
    <property type="entry name" value="PCI_dom"/>
</dbReference>
<organism evidence="5 6">
    <name type="scientific">Australozyma saopauloensis</name>
    <dbReference type="NCBI Taxonomy" id="291208"/>
    <lineage>
        <taxon>Eukaryota</taxon>
        <taxon>Fungi</taxon>
        <taxon>Dikarya</taxon>
        <taxon>Ascomycota</taxon>
        <taxon>Saccharomycotina</taxon>
        <taxon>Pichiomycetes</taxon>
        <taxon>Metschnikowiaceae</taxon>
        <taxon>Australozyma</taxon>
    </lineage>
</organism>
<dbReference type="InterPro" id="IPR036390">
    <property type="entry name" value="WH_DNA-bd_sf"/>
</dbReference>
<comment type="similarity">
    <text evidence="1">Belongs to the proteasome subunit S3 family.</text>
</comment>
<dbReference type="PANTHER" id="PTHR10758:SF2">
    <property type="entry name" value="26S PROTEASOME NON-ATPASE REGULATORY SUBUNIT 3"/>
    <property type="match status" value="1"/>
</dbReference>
<dbReference type="Proteomes" id="UP001338582">
    <property type="component" value="Chromosome 4"/>
</dbReference>